<name>A0A0M0BTN7_9ARCH</name>
<dbReference type="SUPFAM" id="SSF46785">
    <property type="entry name" value="Winged helix' DNA-binding domain"/>
    <property type="match status" value="1"/>
</dbReference>
<dbReference type="InterPro" id="IPR036390">
    <property type="entry name" value="WH_DNA-bd_sf"/>
</dbReference>
<protein>
    <recommendedName>
        <fullName evidence="3">HTH marR-type domain-containing protein</fullName>
    </recommendedName>
</protein>
<accession>A0A0M0BTN7</accession>
<dbReference type="AlphaFoldDB" id="A0A0M0BTN7"/>
<dbReference type="InterPro" id="IPR036388">
    <property type="entry name" value="WH-like_DNA-bd_sf"/>
</dbReference>
<evidence type="ECO:0008006" key="3">
    <source>
        <dbReference type="Google" id="ProtNLM"/>
    </source>
</evidence>
<organism evidence="1 2">
    <name type="scientific">miscellaneous Crenarchaeota group-1 archaeon SG8-32-1</name>
    <dbReference type="NCBI Taxonomy" id="1685124"/>
    <lineage>
        <taxon>Archaea</taxon>
        <taxon>Candidatus Bathyarchaeota</taxon>
        <taxon>MCG-1</taxon>
    </lineage>
</organism>
<dbReference type="EMBL" id="LFWU01000083">
    <property type="protein sequence ID" value="KON31968.1"/>
    <property type="molecule type" value="Genomic_DNA"/>
</dbReference>
<dbReference type="Gene3D" id="1.10.10.10">
    <property type="entry name" value="Winged helix-like DNA-binding domain superfamily/Winged helix DNA-binding domain"/>
    <property type="match status" value="1"/>
</dbReference>
<sequence>MSKNQKLVLKFLEVKPEMTTRELAELVFGKPIGYKTKEYSSISRSLHSLERQGLIRRVQIKLRWKLKTRQ</sequence>
<evidence type="ECO:0000313" key="1">
    <source>
        <dbReference type="EMBL" id="KON31968.1"/>
    </source>
</evidence>
<evidence type="ECO:0000313" key="2">
    <source>
        <dbReference type="Proteomes" id="UP000037237"/>
    </source>
</evidence>
<proteinExistence type="predicted"/>
<reference evidence="1 2" key="1">
    <citation type="submission" date="2015-06" db="EMBL/GenBank/DDBJ databases">
        <title>New insights into the roles of widespread benthic archaea in carbon and nitrogen cycling.</title>
        <authorList>
            <person name="Lazar C.S."/>
            <person name="Baker B.J."/>
            <person name="Seitz K.W."/>
            <person name="Hyde A.S."/>
            <person name="Dick G.J."/>
            <person name="Hinrichs K.-U."/>
            <person name="Teske A.P."/>
        </authorList>
    </citation>
    <scope>NUCLEOTIDE SEQUENCE [LARGE SCALE GENOMIC DNA]</scope>
    <source>
        <strain evidence="1">SG8-32-1</strain>
    </source>
</reference>
<dbReference type="Proteomes" id="UP000037237">
    <property type="component" value="Unassembled WGS sequence"/>
</dbReference>
<gene>
    <name evidence="1" type="ORF">AC477_03570</name>
</gene>
<comment type="caution">
    <text evidence="1">The sequence shown here is derived from an EMBL/GenBank/DDBJ whole genome shotgun (WGS) entry which is preliminary data.</text>
</comment>